<proteinExistence type="predicted"/>
<organism evidence="1 2">
    <name type="scientific">Nonomuraea typhae</name>
    <dbReference type="NCBI Taxonomy" id="2603600"/>
    <lineage>
        <taxon>Bacteria</taxon>
        <taxon>Bacillati</taxon>
        <taxon>Actinomycetota</taxon>
        <taxon>Actinomycetes</taxon>
        <taxon>Streptosporangiales</taxon>
        <taxon>Streptosporangiaceae</taxon>
        <taxon>Nonomuraea</taxon>
    </lineage>
</organism>
<evidence type="ECO:0000313" key="1">
    <source>
        <dbReference type="EMBL" id="MFI6505286.1"/>
    </source>
</evidence>
<sequence>MAKDDDRDRQRCGACLGAGGEWMEKNGQPDSHDEWMQCTSCGGSGWA</sequence>
<gene>
    <name evidence="1" type="ORF">ACIBG2_48455</name>
</gene>
<dbReference type="EMBL" id="JBITGY010000018">
    <property type="protein sequence ID" value="MFI6505286.1"/>
    <property type="molecule type" value="Genomic_DNA"/>
</dbReference>
<dbReference type="RefSeq" id="WP_397091369.1">
    <property type="nucleotide sequence ID" value="NZ_JBITGY010000018.1"/>
</dbReference>
<protein>
    <recommendedName>
        <fullName evidence="3">Molecular chaperone DnaJ</fullName>
    </recommendedName>
</protein>
<evidence type="ECO:0000313" key="2">
    <source>
        <dbReference type="Proteomes" id="UP001612741"/>
    </source>
</evidence>
<reference evidence="1 2" key="1">
    <citation type="submission" date="2024-10" db="EMBL/GenBank/DDBJ databases">
        <title>The Natural Products Discovery Center: Release of the First 8490 Sequenced Strains for Exploring Actinobacteria Biosynthetic Diversity.</title>
        <authorList>
            <person name="Kalkreuter E."/>
            <person name="Kautsar S.A."/>
            <person name="Yang D."/>
            <person name="Bader C.D."/>
            <person name="Teijaro C.N."/>
            <person name="Fluegel L."/>
            <person name="Davis C.M."/>
            <person name="Simpson J.R."/>
            <person name="Lauterbach L."/>
            <person name="Steele A.D."/>
            <person name="Gui C."/>
            <person name="Meng S."/>
            <person name="Li G."/>
            <person name="Viehrig K."/>
            <person name="Ye F."/>
            <person name="Su P."/>
            <person name="Kiefer A.F."/>
            <person name="Nichols A."/>
            <person name="Cepeda A.J."/>
            <person name="Yan W."/>
            <person name="Fan B."/>
            <person name="Jiang Y."/>
            <person name="Adhikari A."/>
            <person name="Zheng C.-J."/>
            <person name="Schuster L."/>
            <person name="Cowan T.M."/>
            <person name="Smanski M.J."/>
            <person name="Chevrette M.G."/>
            <person name="De Carvalho L.P.S."/>
            <person name="Shen B."/>
        </authorList>
    </citation>
    <scope>NUCLEOTIDE SEQUENCE [LARGE SCALE GENOMIC DNA]</scope>
    <source>
        <strain evidence="1 2">NPDC050545</strain>
    </source>
</reference>
<dbReference type="SUPFAM" id="SSF57938">
    <property type="entry name" value="DnaJ/Hsp40 cysteine-rich domain"/>
    <property type="match status" value="1"/>
</dbReference>
<name>A0ABW7ZB52_9ACTN</name>
<accession>A0ABW7ZB52</accession>
<keyword evidence="2" id="KW-1185">Reference proteome</keyword>
<evidence type="ECO:0008006" key="3">
    <source>
        <dbReference type="Google" id="ProtNLM"/>
    </source>
</evidence>
<dbReference type="Proteomes" id="UP001612741">
    <property type="component" value="Unassembled WGS sequence"/>
</dbReference>
<comment type="caution">
    <text evidence="1">The sequence shown here is derived from an EMBL/GenBank/DDBJ whole genome shotgun (WGS) entry which is preliminary data.</text>
</comment>
<dbReference type="InterPro" id="IPR036410">
    <property type="entry name" value="HSP_DnaJ_Cys-rich_dom_sf"/>
</dbReference>